<evidence type="ECO:0000256" key="10">
    <source>
        <dbReference type="ARBA" id="ARBA00047942"/>
    </source>
</evidence>
<dbReference type="PROSITE" id="PS01302">
    <property type="entry name" value="UPF0758"/>
    <property type="match status" value="1"/>
</dbReference>
<dbReference type="InterPro" id="IPR046778">
    <property type="entry name" value="UPF0758_N"/>
</dbReference>
<keyword evidence="5" id="KW-0949">S-adenosyl-L-methionine</keyword>
<comment type="caution">
    <text evidence="13">The sequence shown here is derived from an EMBL/GenBank/DDBJ whole genome shotgun (WGS) entry which is preliminary data.</text>
</comment>
<evidence type="ECO:0000256" key="9">
    <source>
        <dbReference type="ARBA" id="ARBA00023049"/>
    </source>
</evidence>
<dbReference type="InterPro" id="IPR002052">
    <property type="entry name" value="DNA_methylase_N6_adenine_CS"/>
</dbReference>
<evidence type="ECO:0000256" key="1">
    <source>
        <dbReference type="ARBA" id="ARBA00011900"/>
    </source>
</evidence>
<dbReference type="GO" id="GO:0008237">
    <property type="term" value="F:metallopeptidase activity"/>
    <property type="evidence" value="ECO:0007669"/>
    <property type="project" value="UniProtKB-KW"/>
</dbReference>
<dbReference type="InterPro" id="IPR037518">
    <property type="entry name" value="MPN"/>
</dbReference>
<comment type="catalytic activity">
    <reaction evidence="10">
        <text>a 2'-deoxyadenosine in DNA + S-adenosyl-L-methionine = an N(6)-methyl-2'-deoxyadenosine in DNA + S-adenosyl-L-homocysteine + H(+)</text>
        <dbReference type="Rhea" id="RHEA:15197"/>
        <dbReference type="Rhea" id="RHEA-COMP:12418"/>
        <dbReference type="Rhea" id="RHEA-COMP:12419"/>
        <dbReference type="ChEBI" id="CHEBI:15378"/>
        <dbReference type="ChEBI" id="CHEBI:57856"/>
        <dbReference type="ChEBI" id="CHEBI:59789"/>
        <dbReference type="ChEBI" id="CHEBI:90615"/>
        <dbReference type="ChEBI" id="CHEBI:90616"/>
        <dbReference type="EC" id="2.1.1.72"/>
    </reaction>
</comment>
<dbReference type="InterPro" id="IPR001405">
    <property type="entry name" value="UPF0758"/>
</dbReference>
<dbReference type="Pfam" id="PF20582">
    <property type="entry name" value="UPF0758_N"/>
    <property type="match status" value="1"/>
</dbReference>
<dbReference type="PRINTS" id="PR00505">
    <property type="entry name" value="D12N6MTFRASE"/>
</dbReference>
<accession>A0A0G1A3F3</accession>
<dbReference type="NCBIfam" id="NF000642">
    <property type="entry name" value="PRK00024.1"/>
    <property type="match status" value="1"/>
</dbReference>
<dbReference type="PROSITE" id="PS00092">
    <property type="entry name" value="N6_MTASE"/>
    <property type="match status" value="1"/>
</dbReference>
<dbReference type="InterPro" id="IPR012327">
    <property type="entry name" value="MeTrfase_D12"/>
</dbReference>
<dbReference type="PANTHER" id="PTHR30471:SF3">
    <property type="entry name" value="UPF0758 PROTEIN YEES-RELATED"/>
    <property type="match status" value="1"/>
</dbReference>
<dbReference type="CDD" id="cd08071">
    <property type="entry name" value="MPN_DUF2466"/>
    <property type="match status" value="1"/>
</dbReference>
<keyword evidence="6" id="KW-0479">Metal-binding</keyword>
<sequence>MAKIKDIPKVDRPREKFLQKGSEALSKSDLLAILLGSGIKGKNVRQLSENIIKKFGNKFLDIKVEDLLQVSGIGQAKALQIVSAISLVKRFYEEKKGGEILIKNQQDVLALTYDLTDKKKEYLVCLYLNARNVLIKKEIVSVGLLDKSLVHPREIFHPAVEFNAASIILIHNHPSGISDPSEKDIEIVKKISQAGDIMGIAVVDFVITANNGSYSFYEKLQQGKRHLDYVADGMQGTLFDLLEIERPTYEINAEKVQENYFYIPQIKKNHLQLQNRRYIGSKHKLIEWIFSIINKECEKGSSFADVFAGTGVVSAVAARHFDEIILNDFLHSNYAIYQAFFGNGKWNKEKLDDIIKNYNNINGEDLEKNYFSEHFGGKYFSHNSSKIIGFIRENIEENKSNLTDKEYYILIASLLYSIDKVANTVGHYDAYFKKDHVEDGFFMRPIDPIEVKKVVIFREDTNLLAKKIRADVIYIDPPYNSRQYSRFYHVLETLTKWDKPKLYGTALKPEEENMSDYCKVRARDRLAELVRDLDAKYLVVSYNNTYDSKSNSSKNKITLQEIKDILTSKGKTKVFEKDYRHFNAGNTDFKNHKEYLFVTTTDYAK</sequence>
<dbReference type="EC" id="2.1.1.72" evidence="1"/>
<dbReference type="Pfam" id="PF02086">
    <property type="entry name" value="MethyltransfD12"/>
    <property type="match status" value="1"/>
</dbReference>
<keyword evidence="7" id="KW-0378">Hydrolase</keyword>
<dbReference type="Proteomes" id="UP000034371">
    <property type="component" value="Unassembled WGS sequence"/>
</dbReference>
<keyword evidence="9" id="KW-0482">Metalloprotease</keyword>
<dbReference type="InterPro" id="IPR025657">
    <property type="entry name" value="RadC_JAB"/>
</dbReference>
<dbReference type="PANTHER" id="PTHR30471">
    <property type="entry name" value="DNA REPAIR PROTEIN RADC"/>
    <property type="match status" value="1"/>
</dbReference>
<dbReference type="Gene3D" id="3.40.140.10">
    <property type="entry name" value="Cytidine Deaminase, domain 2"/>
    <property type="match status" value="1"/>
</dbReference>
<dbReference type="PATRIC" id="fig|1618487.3.peg.848"/>
<dbReference type="GO" id="GO:0009307">
    <property type="term" value="P:DNA restriction-modification system"/>
    <property type="evidence" value="ECO:0007669"/>
    <property type="project" value="InterPro"/>
</dbReference>
<evidence type="ECO:0000256" key="4">
    <source>
        <dbReference type="ARBA" id="ARBA00022679"/>
    </source>
</evidence>
<keyword evidence="3" id="KW-0645">Protease</keyword>
<name>A0A0G1A3F3_9BACT</name>
<dbReference type="GO" id="GO:0009007">
    <property type="term" value="F:site-specific DNA-methyltransferase (adenine-specific) activity"/>
    <property type="evidence" value="ECO:0007669"/>
    <property type="project" value="UniProtKB-EC"/>
</dbReference>
<evidence type="ECO:0000256" key="8">
    <source>
        <dbReference type="ARBA" id="ARBA00022833"/>
    </source>
</evidence>
<evidence type="ECO:0000256" key="6">
    <source>
        <dbReference type="ARBA" id="ARBA00022723"/>
    </source>
</evidence>
<evidence type="ECO:0000256" key="5">
    <source>
        <dbReference type="ARBA" id="ARBA00022691"/>
    </source>
</evidence>
<dbReference type="EMBL" id="LCBY01000072">
    <property type="protein sequence ID" value="KKS19893.1"/>
    <property type="molecule type" value="Genomic_DNA"/>
</dbReference>
<evidence type="ECO:0000259" key="12">
    <source>
        <dbReference type="PROSITE" id="PS50249"/>
    </source>
</evidence>
<evidence type="ECO:0000256" key="7">
    <source>
        <dbReference type="ARBA" id="ARBA00022801"/>
    </source>
</evidence>
<dbReference type="PROSITE" id="PS50249">
    <property type="entry name" value="MPN"/>
    <property type="match status" value="1"/>
</dbReference>
<keyword evidence="4 13" id="KW-0808">Transferase</keyword>
<dbReference type="SUPFAM" id="SSF53335">
    <property type="entry name" value="S-adenosyl-L-methionine-dependent methyltransferases"/>
    <property type="match status" value="1"/>
</dbReference>
<protein>
    <recommendedName>
        <fullName evidence="1">site-specific DNA-methyltransferase (adenine-specific)</fullName>
        <ecNumber evidence="1">2.1.1.72</ecNumber>
    </recommendedName>
</protein>
<evidence type="ECO:0000256" key="11">
    <source>
        <dbReference type="RuleBase" id="RU003797"/>
    </source>
</evidence>
<evidence type="ECO:0000313" key="13">
    <source>
        <dbReference type="EMBL" id="KKS19893.1"/>
    </source>
</evidence>
<dbReference type="NCBIfam" id="TIGR00608">
    <property type="entry name" value="radc"/>
    <property type="match status" value="1"/>
</dbReference>
<evidence type="ECO:0000313" key="14">
    <source>
        <dbReference type="Proteomes" id="UP000034371"/>
    </source>
</evidence>
<dbReference type="GO" id="GO:0046872">
    <property type="term" value="F:metal ion binding"/>
    <property type="evidence" value="ECO:0007669"/>
    <property type="project" value="UniProtKB-KW"/>
</dbReference>
<proteinExistence type="inferred from homology"/>
<dbReference type="GO" id="GO:0003676">
    <property type="term" value="F:nucleic acid binding"/>
    <property type="evidence" value="ECO:0007669"/>
    <property type="project" value="InterPro"/>
</dbReference>
<dbReference type="GO" id="GO:0006508">
    <property type="term" value="P:proteolysis"/>
    <property type="evidence" value="ECO:0007669"/>
    <property type="project" value="UniProtKB-KW"/>
</dbReference>
<keyword evidence="8" id="KW-0862">Zinc</keyword>
<dbReference type="GO" id="GO:0032259">
    <property type="term" value="P:methylation"/>
    <property type="evidence" value="ECO:0007669"/>
    <property type="project" value="UniProtKB-KW"/>
</dbReference>
<keyword evidence="2 13" id="KW-0489">Methyltransferase</keyword>
<dbReference type="Pfam" id="PF04002">
    <property type="entry name" value="RadC"/>
    <property type="match status" value="1"/>
</dbReference>
<dbReference type="InterPro" id="IPR020891">
    <property type="entry name" value="UPF0758_CS"/>
</dbReference>
<reference evidence="13 14" key="1">
    <citation type="journal article" date="2015" name="Nature">
        <title>rRNA introns, odd ribosomes, and small enigmatic genomes across a large radiation of phyla.</title>
        <authorList>
            <person name="Brown C.T."/>
            <person name="Hug L.A."/>
            <person name="Thomas B.C."/>
            <person name="Sharon I."/>
            <person name="Castelle C.J."/>
            <person name="Singh A."/>
            <person name="Wilkins M.J."/>
            <person name="Williams K.H."/>
            <person name="Banfield J.F."/>
        </authorList>
    </citation>
    <scope>NUCLEOTIDE SEQUENCE [LARGE SCALE GENOMIC DNA]</scope>
</reference>
<comment type="similarity">
    <text evidence="11">Belongs to the UPF0758 family.</text>
</comment>
<feature type="domain" description="MPN" evidence="12">
    <location>
        <begin position="100"/>
        <end position="223"/>
    </location>
</feature>
<gene>
    <name evidence="13" type="ORF">UU78_C0072G0001</name>
</gene>
<organism evidence="13 14">
    <name type="scientific">Candidatus Roizmanbacteria bacterium GW2011_GWC2_41_7</name>
    <dbReference type="NCBI Taxonomy" id="1618487"/>
    <lineage>
        <taxon>Bacteria</taxon>
        <taxon>Candidatus Roizmaniibacteriota</taxon>
    </lineage>
</organism>
<evidence type="ECO:0000256" key="3">
    <source>
        <dbReference type="ARBA" id="ARBA00022670"/>
    </source>
</evidence>
<dbReference type="AlphaFoldDB" id="A0A0G1A3F3"/>
<dbReference type="InterPro" id="IPR029063">
    <property type="entry name" value="SAM-dependent_MTases_sf"/>
</dbReference>
<evidence type="ECO:0000256" key="2">
    <source>
        <dbReference type="ARBA" id="ARBA00022603"/>
    </source>
</evidence>
<dbReference type="Gene3D" id="3.40.50.150">
    <property type="entry name" value="Vaccinia Virus protein VP39"/>
    <property type="match status" value="1"/>
</dbReference>